<dbReference type="InterPro" id="IPR036465">
    <property type="entry name" value="vWFA_dom_sf"/>
</dbReference>
<dbReference type="Pfam" id="PF07645">
    <property type="entry name" value="EGF_CA"/>
    <property type="match status" value="1"/>
</dbReference>
<dbReference type="PROSITE" id="PS50234">
    <property type="entry name" value="VWFA"/>
    <property type="match status" value="2"/>
</dbReference>
<dbReference type="PANTHER" id="PTHR24020:SF84">
    <property type="entry name" value="VWFA DOMAIN-CONTAINING PROTEIN"/>
    <property type="match status" value="1"/>
</dbReference>
<organism evidence="4">
    <name type="scientific">Arion vulgaris</name>
    <dbReference type="NCBI Taxonomy" id="1028688"/>
    <lineage>
        <taxon>Eukaryota</taxon>
        <taxon>Metazoa</taxon>
        <taxon>Spiralia</taxon>
        <taxon>Lophotrochozoa</taxon>
        <taxon>Mollusca</taxon>
        <taxon>Gastropoda</taxon>
        <taxon>Heterobranchia</taxon>
        <taxon>Euthyneura</taxon>
        <taxon>Panpulmonata</taxon>
        <taxon>Eupulmonata</taxon>
        <taxon>Stylommatophora</taxon>
        <taxon>Helicina</taxon>
        <taxon>Arionoidea</taxon>
        <taxon>Arionidae</taxon>
        <taxon>Arion</taxon>
    </lineage>
</organism>
<dbReference type="Gene3D" id="2.10.25.10">
    <property type="entry name" value="Laminin"/>
    <property type="match status" value="1"/>
</dbReference>
<feature type="domain" description="VWFA" evidence="3">
    <location>
        <begin position="366"/>
        <end position="540"/>
    </location>
</feature>
<evidence type="ECO:0000313" key="4">
    <source>
        <dbReference type="EMBL" id="CEK77525.1"/>
    </source>
</evidence>
<dbReference type="SMART" id="SM00179">
    <property type="entry name" value="EGF_CA"/>
    <property type="match status" value="1"/>
</dbReference>
<evidence type="ECO:0000256" key="2">
    <source>
        <dbReference type="ARBA" id="ARBA00023157"/>
    </source>
</evidence>
<dbReference type="SUPFAM" id="SSF53300">
    <property type="entry name" value="vWA-like"/>
    <property type="match status" value="2"/>
</dbReference>
<dbReference type="GO" id="GO:0005509">
    <property type="term" value="F:calcium ion binding"/>
    <property type="evidence" value="ECO:0007669"/>
    <property type="project" value="InterPro"/>
</dbReference>
<dbReference type="InterPro" id="IPR049883">
    <property type="entry name" value="NOTCH1_EGF-like"/>
</dbReference>
<dbReference type="InterPro" id="IPR001881">
    <property type="entry name" value="EGF-like_Ca-bd_dom"/>
</dbReference>
<reference evidence="4" key="1">
    <citation type="submission" date="2014-12" db="EMBL/GenBank/DDBJ databases">
        <title>Insight into the proteome of Arion vulgaris.</title>
        <authorList>
            <person name="Aradska J."/>
            <person name="Bulat T."/>
            <person name="Smidak R."/>
            <person name="Sarate P."/>
            <person name="Gangsoo J."/>
            <person name="Sialana F."/>
            <person name="Bilban M."/>
            <person name="Lubec G."/>
        </authorList>
    </citation>
    <scope>NUCLEOTIDE SEQUENCE</scope>
    <source>
        <tissue evidence="4">Skin</tissue>
    </source>
</reference>
<dbReference type="PANTHER" id="PTHR24020">
    <property type="entry name" value="COLLAGEN ALPHA"/>
    <property type="match status" value="1"/>
</dbReference>
<dbReference type="AlphaFoldDB" id="A0A0B7AC58"/>
<protein>
    <recommendedName>
        <fullName evidence="3">VWFA domain-containing protein</fullName>
    </recommendedName>
</protein>
<gene>
    <name evidence="4" type="primary">ORF105284</name>
</gene>
<name>A0A0B7AC58_9EUPU</name>
<dbReference type="Pfam" id="PF00092">
    <property type="entry name" value="VWA"/>
    <property type="match status" value="2"/>
</dbReference>
<accession>A0A0B7AC58</accession>
<sequence>QCSARRCRDKRKMRLLFLVLLTLALVGQTTAFLAIIEGFFGLAAGLLDFGFTTINKFLDTGVRIGGAMIGAVVDPFGIWEGTEDDHGHKSGNVQKCPAIADIIFVFDTSSSMRAAEFELQKQFAIRITEHFKIGASDTRFGAIVFSDTAEVTIRLSEYKDGNALTAALQNTKYLGGGSATYAALNLIRNGNLFSTTNGGRDKSSKIVIVITDGASDSVVNTNAAAVALRNTGVHVIAVGIGAGFGLELYNIAGTYSNVFSSDSFEALTRTEHKISRRVCGIPAAEGNIPSESSWLGVKCPEGYEQNPEDRTKCVDVNECKHEKQPCQEICVNLVGSFRCKCNRGNVIDEKDPRKCKALPPCTKALDIIFALDASGSIGDDNWVVQQDYVARVVNHFTVSRSAAQFGALTFGNDAVLLFRLNTYSSKESITKAVVSANYTKGLTYTNKAFNAIYQNQLFSTASGGRANVPDIVVVITDGAATESEATIASANRLKQAGIRIIPVGISPSANAAELASIASNTKEAVLVGDFELLDYIEQSLTSILCGNE</sequence>
<dbReference type="PROSITE" id="PS01187">
    <property type="entry name" value="EGF_CA"/>
    <property type="match status" value="1"/>
</dbReference>
<dbReference type="PRINTS" id="PR00453">
    <property type="entry name" value="VWFADOMAIN"/>
</dbReference>
<dbReference type="InterPro" id="IPR018097">
    <property type="entry name" value="EGF_Ca-bd_CS"/>
</dbReference>
<dbReference type="InterPro" id="IPR002035">
    <property type="entry name" value="VWF_A"/>
</dbReference>
<dbReference type="InterPro" id="IPR050525">
    <property type="entry name" value="ECM_Assembly_Org"/>
</dbReference>
<dbReference type="CDD" id="cd00054">
    <property type="entry name" value="EGF_CA"/>
    <property type="match status" value="1"/>
</dbReference>
<dbReference type="SMART" id="SM00327">
    <property type="entry name" value="VWA"/>
    <property type="match status" value="2"/>
</dbReference>
<feature type="domain" description="VWFA" evidence="3">
    <location>
        <begin position="101"/>
        <end position="274"/>
    </location>
</feature>
<evidence type="ECO:0000259" key="3">
    <source>
        <dbReference type="PROSITE" id="PS50234"/>
    </source>
</evidence>
<evidence type="ECO:0000256" key="1">
    <source>
        <dbReference type="ARBA" id="ARBA00022536"/>
    </source>
</evidence>
<proteinExistence type="predicted"/>
<dbReference type="EMBL" id="HACG01030660">
    <property type="protein sequence ID" value="CEK77525.1"/>
    <property type="molecule type" value="Transcribed_RNA"/>
</dbReference>
<dbReference type="CDD" id="cd01450">
    <property type="entry name" value="vWFA_subfamily_ECM"/>
    <property type="match status" value="2"/>
</dbReference>
<dbReference type="Gene3D" id="3.40.50.410">
    <property type="entry name" value="von Willebrand factor, type A domain"/>
    <property type="match status" value="2"/>
</dbReference>
<keyword evidence="1" id="KW-0245">EGF-like domain</keyword>
<keyword evidence="2" id="KW-1015">Disulfide bond</keyword>
<feature type="non-terminal residue" evidence="4">
    <location>
        <position position="1"/>
    </location>
</feature>